<evidence type="ECO:0000313" key="3">
    <source>
        <dbReference type="Proteomes" id="UP000431744"/>
    </source>
</evidence>
<dbReference type="PROSITE" id="PS50890">
    <property type="entry name" value="PUA"/>
    <property type="match status" value="1"/>
</dbReference>
<name>A0A6H9WML3_9MICO</name>
<feature type="transmembrane region" description="Helical" evidence="1">
    <location>
        <begin position="6"/>
        <end position="25"/>
    </location>
</feature>
<comment type="caution">
    <text evidence="2">The sequence shown here is derived from an EMBL/GenBank/DDBJ whole genome shotgun (WGS) entry which is preliminary data.</text>
</comment>
<dbReference type="RefSeq" id="WP_158029679.1">
    <property type="nucleotide sequence ID" value="NZ_BMHG01000001.1"/>
</dbReference>
<gene>
    <name evidence="2" type="ORF">F8O04_12225</name>
</gene>
<organism evidence="2 3">
    <name type="scientific">Pseudoclavibacter endophyticus</name>
    <dbReference type="NCBI Taxonomy" id="1778590"/>
    <lineage>
        <taxon>Bacteria</taxon>
        <taxon>Bacillati</taxon>
        <taxon>Actinomycetota</taxon>
        <taxon>Actinomycetes</taxon>
        <taxon>Micrococcales</taxon>
        <taxon>Microbacteriaceae</taxon>
        <taxon>Pseudoclavibacter</taxon>
    </lineage>
</organism>
<accession>A0A6H9WML3</accession>
<feature type="transmembrane region" description="Helical" evidence="1">
    <location>
        <begin position="111"/>
        <end position="134"/>
    </location>
</feature>
<proteinExistence type="predicted"/>
<dbReference type="AlphaFoldDB" id="A0A6H9WML3"/>
<protein>
    <submittedName>
        <fullName evidence="2">Uncharacterized protein</fullName>
    </submittedName>
</protein>
<sequence>MRDIVALLYVFGAVATAFGAVLAYGRARRDLRVAEKVAETHESHVDVDLSFGGDADSAKAQKEREDAESAALRQLLAESGFNPDGARLKDMRLPMDYWAKRSALRDAVASFKLGGIIALGGVGISTVASVWSLYLPTG</sequence>
<dbReference type="EMBL" id="WBJY01000003">
    <property type="protein sequence ID" value="KAB1647786.1"/>
    <property type="molecule type" value="Genomic_DNA"/>
</dbReference>
<reference evidence="2 3" key="1">
    <citation type="submission" date="2019-09" db="EMBL/GenBank/DDBJ databases">
        <title>Phylogeny of genus Pseudoclavibacter and closely related genus.</title>
        <authorList>
            <person name="Li Y."/>
        </authorList>
    </citation>
    <scope>NUCLEOTIDE SEQUENCE [LARGE SCALE GENOMIC DNA]</scope>
    <source>
        <strain evidence="2 3">EGI 60007</strain>
    </source>
</reference>
<keyword evidence="3" id="KW-1185">Reference proteome</keyword>
<evidence type="ECO:0000256" key="1">
    <source>
        <dbReference type="SAM" id="Phobius"/>
    </source>
</evidence>
<keyword evidence="1" id="KW-0812">Transmembrane</keyword>
<keyword evidence="1" id="KW-1133">Transmembrane helix</keyword>
<evidence type="ECO:0000313" key="2">
    <source>
        <dbReference type="EMBL" id="KAB1647786.1"/>
    </source>
</evidence>
<dbReference type="OrthoDB" id="9843295at2"/>
<keyword evidence="1" id="KW-0472">Membrane</keyword>
<dbReference type="Proteomes" id="UP000431744">
    <property type="component" value="Unassembled WGS sequence"/>
</dbReference>